<dbReference type="InterPro" id="IPR014030">
    <property type="entry name" value="Ketoacyl_synth_N"/>
</dbReference>
<dbReference type="Proteomes" id="UP000578697">
    <property type="component" value="Unassembled WGS sequence"/>
</dbReference>
<sequence>MERRRVVITGMGVVSPVGNTVDEAWNSVKNGKSGIGRVTLFDPSRLEVQIAGEVKNLDTEKYGISSRATRKMARFTKFALTAAAQAIADSGYTKEELQKQKTGVLLGCCIGGIDATSEGFRKLDDPAAGPSRLPPLTTPLMISNEAAANVSIYYGLQGFSWTLGTACASGTDALGLATDVIRSGRCDVCISGGTEAAITEFSIASFEVLQALSRGHNDEPQKASRPFDKDRNGFVLSEGSAIFILEELEHAKARGAKIYAEVAGFGSSNDAFHITAPLKDGSGAALAVTEALADAGMKPEDIQYYNAHGTSTHANDCGETAMLKIAFGEHAKKLHISSTKSETGHLVGAAGAIEAMFCVKAIQDSFVPPTINLDNQDVEGGCDLNYTPNVGVSAEINAAASASLGFGGHNGCIIIKKYQD</sequence>
<dbReference type="SUPFAM" id="SSF53901">
    <property type="entry name" value="Thiolase-like"/>
    <property type="match status" value="2"/>
</dbReference>
<evidence type="ECO:0000256" key="7">
    <source>
        <dbReference type="ARBA" id="ARBA00022832"/>
    </source>
</evidence>
<dbReference type="FunFam" id="3.40.47.10:FF:000018">
    <property type="entry name" value="3-oxoacyl-[acyl-carrier-protein] synthase 2"/>
    <property type="match status" value="1"/>
</dbReference>
<dbReference type="SMART" id="SM00825">
    <property type="entry name" value="PKS_KS"/>
    <property type="match status" value="1"/>
</dbReference>
<proteinExistence type="inferred from homology"/>
<dbReference type="CDD" id="cd00834">
    <property type="entry name" value="KAS_I_II"/>
    <property type="match status" value="1"/>
</dbReference>
<evidence type="ECO:0000256" key="8">
    <source>
        <dbReference type="ARBA" id="ARBA00023098"/>
    </source>
</evidence>
<evidence type="ECO:0000256" key="11">
    <source>
        <dbReference type="PIRNR" id="PIRNR000447"/>
    </source>
</evidence>
<keyword evidence="10 11" id="KW-0012">Acyltransferase</keyword>
<dbReference type="InterPro" id="IPR016039">
    <property type="entry name" value="Thiolase-like"/>
</dbReference>
<dbReference type="KEGG" id="trc:DYE49_08740"/>
<evidence type="ECO:0000256" key="5">
    <source>
        <dbReference type="ARBA" id="ARBA00022516"/>
    </source>
</evidence>
<reference evidence="16 18" key="1">
    <citation type="submission" date="2018-08" db="EMBL/GenBank/DDBJ databases">
        <title>The first complete genome of Treponema rectale (CHPAT), a commensal spirochete of the bovine rectum.</title>
        <authorList>
            <person name="Staton G.J."/>
            <person name="Clegg S.R."/>
            <person name="Carter S.D."/>
            <person name="Radford A.D."/>
            <person name="Darby A."/>
            <person name="Hall N."/>
            <person name="Birtles R.J."/>
            <person name="Evans N.J."/>
        </authorList>
    </citation>
    <scope>NUCLEOTIDE SEQUENCE [LARGE SCALE GENOMIC DNA]</scope>
    <source>
        <strain evidence="16 18">CHPA</strain>
    </source>
</reference>
<dbReference type="GO" id="GO:0004315">
    <property type="term" value="F:3-oxoacyl-[acyl-carrier-protein] synthase activity"/>
    <property type="evidence" value="ECO:0007669"/>
    <property type="project" value="UniProtKB-UniRule"/>
</dbReference>
<dbReference type="PANTHER" id="PTHR11712:SF336">
    <property type="entry name" value="3-OXOACYL-[ACYL-CARRIER-PROTEIN] SYNTHASE, MITOCHONDRIAL"/>
    <property type="match status" value="1"/>
</dbReference>
<keyword evidence="9 11" id="KW-0275">Fatty acid biosynthesis</keyword>
<evidence type="ECO:0000313" key="18">
    <source>
        <dbReference type="Proteomes" id="UP000593591"/>
    </source>
</evidence>
<accession>A0A840SAJ2</accession>
<organism evidence="15 17">
    <name type="scientific">Treponema rectale</name>
    <dbReference type="NCBI Taxonomy" id="744512"/>
    <lineage>
        <taxon>Bacteria</taxon>
        <taxon>Pseudomonadati</taxon>
        <taxon>Spirochaetota</taxon>
        <taxon>Spirochaetia</taxon>
        <taxon>Spirochaetales</taxon>
        <taxon>Treponemataceae</taxon>
        <taxon>Treponema</taxon>
    </lineage>
</organism>
<reference evidence="15 17" key="2">
    <citation type="submission" date="2020-08" db="EMBL/GenBank/DDBJ databases">
        <title>Genomic Encyclopedia of Type Strains, Phase IV (KMG-IV): sequencing the most valuable type-strain genomes for metagenomic binning, comparative biology and taxonomic classification.</title>
        <authorList>
            <person name="Goeker M."/>
        </authorList>
    </citation>
    <scope>NUCLEOTIDE SEQUENCE [LARGE SCALE GENOMIC DNA]</scope>
    <source>
        <strain evidence="15 17">DSM 103679</strain>
    </source>
</reference>
<protein>
    <recommendedName>
        <fullName evidence="4 11">3-oxoacyl-[acyl-carrier-protein] synthase 2</fullName>
        <ecNumber evidence="3 11">2.3.1.179</ecNumber>
    </recommendedName>
</protein>
<dbReference type="Gene3D" id="3.40.47.10">
    <property type="match status" value="1"/>
</dbReference>
<dbReference type="InterPro" id="IPR017568">
    <property type="entry name" value="3-oxoacyl-ACP_synth-2"/>
</dbReference>
<dbReference type="GO" id="GO:0005829">
    <property type="term" value="C:cytosol"/>
    <property type="evidence" value="ECO:0007669"/>
    <property type="project" value="TreeGrafter"/>
</dbReference>
<evidence type="ECO:0000313" key="17">
    <source>
        <dbReference type="Proteomes" id="UP000578697"/>
    </source>
</evidence>
<evidence type="ECO:0000256" key="2">
    <source>
        <dbReference type="ARBA" id="ARBA00008467"/>
    </source>
</evidence>
<dbReference type="Pfam" id="PF00109">
    <property type="entry name" value="ketoacyl-synt"/>
    <property type="match status" value="1"/>
</dbReference>
<evidence type="ECO:0000256" key="4">
    <source>
        <dbReference type="ARBA" id="ARBA00014657"/>
    </source>
</evidence>
<evidence type="ECO:0000256" key="13">
    <source>
        <dbReference type="RuleBase" id="RU003694"/>
    </source>
</evidence>
<dbReference type="EC" id="2.3.1.179" evidence="3 11"/>
<keyword evidence="17" id="KW-1185">Reference proteome</keyword>
<evidence type="ECO:0000313" key="16">
    <source>
        <dbReference type="EMBL" id="QOS40540.1"/>
    </source>
</evidence>
<feature type="domain" description="Ketosynthase family 3 (KS3)" evidence="14">
    <location>
        <begin position="3"/>
        <end position="417"/>
    </location>
</feature>
<keyword evidence="6 11" id="KW-0808">Transferase</keyword>
<dbReference type="PANTHER" id="PTHR11712">
    <property type="entry name" value="POLYKETIDE SYNTHASE-RELATED"/>
    <property type="match status" value="1"/>
</dbReference>
<evidence type="ECO:0000259" key="14">
    <source>
        <dbReference type="PROSITE" id="PS52004"/>
    </source>
</evidence>
<keyword evidence="5 11" id="KW-0444">Lipid biosynthesis</keyword>
<dbReference type="EMBL" id="CP031517">
    <property type="protein sequence ID" value="QOS40540.1"/>
    <property type="molecule type" value="Genomic_DNA"/>
</dbReference>
<dbReference type="PROSITE" id="PS00606">
    <property type="entry name" value="KS3_1"/>
    <property type="match status" value="1"/>
</dbReference>
<evidence type="ECO:0000256" key="9">
    <source>
        <dbReference type="ARBA" id="ARBA00023160"/>
    </source>
</evidence>
<dbReference type="EMBL" id="JACHFR010000001">
    <property type="protein sequence ID" value="MBB5217730.1"/>
    <property type="molecule type" value="Genomic_DNA"/>
</dbReference>
<keyword evidence="7" id="KW-0276">Fatty acid metabolism</keyword>
<comment type="similarity">
    <text evidence="2 11 13">Belongs to the thiolase-like superfamily. Beta-ketoacyl-ACP synthases family.</text>
</comment>
<dbReference type="Proteomes" id="UP000593591">
    <property type="component" value="Chromosome"/>
</dbReference>
<feature type="active site" description="For beta-ketoacyl synthase activity" evidence="12">
    <location>
        <position position="167"/>
    </location>
</feature>
<dbReference type="PROSITE" id="PS52004">
    <property type="entry name" value="KS3_2"/>
    <property type="match status" value="1"/>
</dbReference>
<name>A0A840SAJ2_9SPIR</name>
<evidence type="ECO:0000256" key="6">
    <source>
        <dbReference type="ARBA" id="ARBA00022679"/>
    </source>
</evidence>
<dbReference type="RefSeq" id="WP_184651178.1">
    <property type="nucleotide sequence ID" value="NZ_JACHFR010000001.1"/>
</dbReference>
<dbReference type="UniPathway" id="UPA00094"/>
<dbReference type="NCBIfam" id="TIGR03150">
    <property type="entry name" value="fabF"/>
    <property type="match status" value="1"/>
</dbReference>
<dbReference type="NCBIfam" id="NF005589">
    <property type="entry name" value="PRK07314.1"/>
    <property type="match status" value="1"/>
</dbReference>
<dbReference type="GO" id="GO:0006633">
    <property type="term" value="P:fatty acid biosynthetic process"/>
    <property type="evidence" value="ECO:0007669"/>
    <property type="project" value="UniProtKB-UniRule"/>
</dbReference>
<comment type="catalytic activity">
    <reaction evidence="11">
        <text>(9Z)-hexadecenoyl-[ACP] + malonyl-[ACP] + H(+) = 3-oxo-(11Z)-octadecenoyl-[ACP] + holo-[ACP] + CO2</text>
        <dbReference type="Rhea" id="RHEA:55040"/>
        <dbReference type="Rhea" id="RHEA-COMP:9623"/>
        <dbReference type="Rhea" id="RHEA-COMP:9685"/>
        <dbReference type="Rhea" id="RHEA-COMP:10800"/>
        <dbReference type="Rhea" id="RHEA-COMP:14074"/>
        <dbReference type="ChEBI" id="CHEBI:15378"/>
        <dbReference type="ChEBI" id="CHEBI:16526"/>
        <dbReference type="ChEBI" id="CHEBI:64479"/>
        <dbReference type="ChEBI" id="CHEBI:78449"/>
        <dbReference type="ChEBI" id="CHEBI:83989"/>
        <dbReference type="ChEBI" id="CHEBI:138538"/>
        <dbReference type="EC" id="2.3.1.179"/>
    </reaction>
</comment>
<comment type="function">
    <text evidence="11">Involved in the type II fatty acid elongation cycle. Catalyzes the elongation of a wide range of acyl-ACP by the addition of two carbons from malonyl-ACP to an acyl acceptor. Can efficiently catalyze the conversion of palmitoleoyl-ACP (cis-hexadec-9-enoyl-ACP) to cis-vaccenoyl-ACP (cis-octadec-11-enoyl-ACP), an essential step in the thermal regulation of fatty acid composition.</text>
</comment>
<comment type="pathway">
    <text evidence="1 11">Lipid metabolism; fatty acid biosynthesis.</text>
</comment>
<evidence type="ECO:0000256" key="12">
    <source>
        <dbReference type="PIRSR" id="PIRSR000447-1"/>
    </source>
</evidence>
<dbReference type="InterPro" id="IPR000794">
    <property type="entry name" value="Beta-ketoacyl_synthase"/>
</dbReference>
<evidence type="ECO:0000256" key="3">
    <source>
        <dbReference type="ARBA" id="ARBA00012356"/>
    </source>
</evidence>
<dbReference type="InterPro" id="IPR020841">
    <property type="entry name" value="PKS_Beta-ketoAc_synthase_dom"/>
</dbReference>
<evidence type="ECO:0000256" key="1">
    <source>
        <dbReference type="ARBA" id="ARBA00005194"/>
    </source>
</evidence>
<dbReference type="AlphaFoldDB" id="A0A840SAJ2"/>
<dbReference type="InterPro" id="IPR018201">
    <property type="entry name" value="Ketoacyl_synth_AS"/>
</dbReference>
<evidence type="ECO:0000313" key="15">
    <source>
        <dbReference type="EMBL" id="MBB5217730.1"/>
    </source>
</evidence>
<keyword evidence="8" id="KW-0443">Lipid metabolism</keyword>
<dbReference type="Pfam" id="PF02801">
    <property type="entry name" value="Ketoacyl-synt_C"/>
    <property type="match status" value="1"/>
</dbReference>
<comment type="catalytic activity">
    <reaction evidence="11">
        <text>a fatty acyl-[ACP] + malonyl-[ACP] + H(+) = a 3-oxoacyl-[ACP] + holo-[ACP] + CO2</text>
        <dbReference type="Rhea" id="RHEA:22836"/>
        <dbReference type="Rhea" id="RHEA-COMP:9623"/>
        <dbReference type="Rhea" id="RHEA-COMP:9685"/>
        <dbReference type="Rhea" id="RHEA-COMP:9916"/>
        <dbReference type="Rhea" id="RHEA-COMP:14125"/>
        <dbReference type="ChEBI" id="CHEBI:15378"/>
        <dbReference type="ChEBI" id="CHEBI:16526"/>
        <dbReference type="ChEBI" id="CHEBI:64479"/>
        <dbReference type="ChEBI" id="CHEBI:78449"/>
        <dbReference type="ChEBI" id="CHEBI:78776"/>
        <dbReference type="ChEBI" id="CHEBI:138651"/>
    </reaction>
</comment>
<gene>
    <name evidence="16" type="primary">fabF</name>
    <name evidence="16" type="ORF">DYE49_08740</name>
    <name evidence="15" type="ORF">HNP77_000074</name>
</gene>
<evidence type="ECO:0000256" key="10">
    <source>
        <dbReference type="ARBA" id="ARBA00023315"/>
    </source>
</evidence>
<dbReference type="PIRSF" id="PIRSF000447">
    <property type="entry name" value="KAS_II"/>
    <property type="match status" value="1"/>
</dbReference>
<dbReference type="InterPro" id="IPR014031">
    <property type="entry name" value="Ketoacyl_synth_C"/>
</dbReference>